<dbReference type="InterPro" id="IPR006157">
    <property type="entry name" value="FolB_dom"/>
</dbReference>
<protein>
    <submittedName>
        <fullName evidence="2">Dihydroneopterin aldolase</fullName>
    </submittedName>
</protein>
<keyword evidence="3" id="KW-1185">Reference proteome</keyword>
<dbReference type="GO" id="GO:0004150">
    <property type="term" value="F:dihydroneopterin aldolase activity"/>
    <property type="evidence" value="ECO:0007669"/>
    <property type="project" value="InterPro"/>
</dbReference>
<name>A0A7M1S5E6_9BACT</name>
<dbReference type="KEGG" id="sinu:IMZ28_02155"/>
<dbReference type="SUPFAM" id="SSF55620">
    <property type="entry name" value="Tetrahydrobiopterin biosynthesis enzymes-like"/>
    <property type="match status" value="1"/>
</dbReference>
<dbReference type="Gene3D" id="3.30.1130.10">
    <property type="match status" value="1"/>
</dbReference>
<evidence type="ECO:0000259" key="1">
    <source>
        <dbReference type="SMART" id="SM00905"/>
    </source>
</evidence>
<dbReference type="InterPro" id="IPR043133">
    <property type="entry name" value="GTP-CH-I_C/QueF"/>
</dbReference>
<reference evidence="2 3" key="1">
    <citation type="submission" date="2020-10" db="EMBL/GenBank/DDBJ databases">
        <title>The genome of sulfurovum sp.</title>
        <authorList>
            <person name="Xie S."/>
            <person name="Shao Z."/>
            <person name="Jiang L."/>
        </authorList>
    </citation>
    <scope>NUCLEOTIDE SEQUENCE [LARGE SCALE GENOMIC DNA]</scope>
    <source>
        <strain evidence="2 3">ST-419</strain>
    </source>
</reference>
<dbReference type="GO" id="GO:0006760">
    <property type="term" value="P:folic acid-containing compound metabolic process"/>
    <property type="evidence" value="ECO:0007669"/>
    <property type="project" value="InterPro"/>
</dbReference>
<dbReference type="Pfam" id="PF02152">
    <property type="entry name" value="FolB"/>
    <property type="match status" value="1"/>
</dbReference>
<sequence>MTIHIEALAFDAIIGLLDFEQERPQRVVVDLKAGYDYIPGEFIDYADLATLIMEKVKQAHYKLLEDALLELETLILSTYPQITSLYLKISKPDILNNGTVALSHQWNY</sequence>
<proteinExistence type="predicted"/>
<dbReference type="Proteomes" id="UP000595074">
    <property type="component" value="Chromosome"/>
</dbReference>
<dbReference type="EMBL" id="CP063164">
    <property type="protein sequence ID" value="QOR62302.1"/>
    <property type="molecule type" value="Genomic_DNA"/>
</dbReference>
<accession>A0A7M1S5E6</accession>
<organism evidence="2 3">
    <name type="scientific">Sulfurovum indicum</name>
    <dbReference type="NCBI Taxonomy" id="2779528"/>
    <lineage>
        <taxon>Bacteria</taxon>
        <taxon>Pseudomonadati</taxon>
        <taxon>Campylobacterota</taxon>
        <taxon>Epsilonproteobacteria</taxon>
        <taxon>Campylobacterales</taxon>
        <taxon>Sulfurovaceae</taxon>
        <taxon>Sulfurovum</taxon>
    </lineage>
</organism>
<dbReference type="RefSeq" id="WP_197549004.1">
    <property type="nucleotide sequence ID" value="NZ_CP063164.1"/>
</dbReference>
<dbReference type="SMART" id="SM00905">
    <property type="entry name" value="FolB"/>
    <property type="match status" value="1"/>
</dbReference>
<dbReference type="NCBIfam" id="TIGR00526">
    <property type="entry name" value="folB_dom"/>
    <property type="match status" value="1"/>
</dbReference>
<dbReference type="AlphaFoldDB" id="A0A7M1S5E6"/>
<evidence type="ECO:0000313" key="2">
    <source>
        <dbReference type="EMBL" id="QOR62302.1"/>
    </source>
</evidence>
<feature type="domain" description="Dihydroneopterin aldolase/epimerase" evidence="1">
    <location>
        <begin position="3"/>
        <end position="106"/>
    </location>
</feature>
<evidence type="ECO:0000313" key="3">
    <source>
        <dbReference type="Proteomes" id="UP000595074"/>
    </source>
</evidence>
<gene>
    <name evidence="2" type="ORF">IMZ28_02155</name>
</gene>